<evidence type="ECO:0000256" key="6">
    <source>
        <dbReference type="ARBA" id="ARBA00022777"/>
    </source>
</evidence>
<gene>
    <name evidence="13" type="ORF">KB893_000385</name>
    <name evidence="12" type="ORF">KB893_10930</name>
</gene>
<dbReference type="PROSITE" id="PS50109">
    <property type="entry name" value="HIS_KIN"/>
    <property type="match status" value="1"/>
</dbReference>
<dbReference type="CDD" id="cd00156">
    <property type="entry name" value="REC"/>
    <property type="match status" value="1"/>
</dbReference>
<evidence type="ECO:0000256" key="9">
    <source>
        <dbReference type="PROSITE-ProRule" id="PRU00169"/>
    </source>
</evidence>
<evidence type="ECO:0000313" key="12">
    <source>
        <dbReference type="EMBL" id="MBR0563026.1"/>
    </source>
</evidence>
<reference evidence="12" key="2">
    <citation type="submission" date="2021-04" db="EMBL/GenBank/DDBJ databases">
        <authorList>
            <person name="Karlyshev A.V."/>
        </authorList>
    </citation>
    <scope>NUCLEOTIDE SEQUENCE</scope>
    <source>
        <strain evidence="12">LMG 29479</strain>
    </source>
</reference>
<feature type="domain" description="Response regulatory" evidence="11">
    <location>
        <begin position="14"/>
        <end position="130"/>
    </location>
</feature>
<dbReference type="GO" id="GO:0005524">
    <property type="term" value="F:ATP binding"/>
    <property type="evidence" value="ECO:0007669"/>
    <property type="project" value="UniProtKB-KW"/>
</dbReference>
<evidence type="ECO:0000313" key="13">
    <source>
        <dbReference type="EMBL" id="MBS7455593.1"/>
    </source>
</evidence>
<evidence type="ECO:0000256" key="5">
    <source>
        <dbReference type="ARBA" id="ARBA00022741"/>
    </source>
</evidence>
<dbReference type="EMBL" id="JAGQFT020000001">
    <property type="protein sequence ID" value="MBS7455593.1"/>
    <property type="molecule type" value="Genomic_DNA"/>
</dbReference>
<dbReference type="CDD" id="cd00082">
    <property type="entry name" value="HisKA"/>
    <property type="match status" value="1"/>
</dbReference>
<dbReference type="Gene3D" id="1.10.287.130">
    <property type="match status" value="1"/>
</dbReference>
<keyword evidence="6" id="KW-0418">Kinase</keyword>
<comment type="caution">
    <text evidence="12">The sequence shown here is derived from an EMBL/GenBank/DDBJ whole genome shotgun (WGS) entry which is preliminary data.</text>
</comment>
<dbReference type="EMBL" id="JAGQFT010000093">
    <property type="protein sequence ID" value="MBR0563026.1"/>
    <property type="molecule type" value="Genomic_DNA"/>
</dbReference>
<dbReference type="SUPFAM" id="SSF47384">
    <property type="entry name" value="Homodimeric domain of signal transducing histidine kinase"/>
    <property type="match status" value="1"/>
</dbReference>
<reference evidence="13 14" key="1">
    <citation type="journal article" date="2021" name="Microbiol. Resour. Announc.">
        <title>Draft Genome Sequence of Coralloluteibacterium stylophorae LMG 29479T.</title>
        <authorList>
            <person name="Karlyshev A.V."/>
            <person name="Kudryashova E.B."/>
            <person name="Ariskina E.V."/>
            <person name="Conroy A.P."/>
            <person name="Abidueva E.Y."/>
        </authorList>
    </citation>
    <scope>NUCLEOTIDE SEQUENCE [LARGE SCALE GENOMIC DNA]</scope>
    <source>
        <strain evidence="13 14">LMG 29479</strain>
    </source>
</reference>
<dbReference type="Proteomes" id="UP000675747">
    <property type="component" value="Unassembled WGS sequence"/>
</dbReference>
<dbReference type="Gene3D" id="3.30.565.10">
    <property type="entry name" value="Histidine kinase-like ATPase, C-terminal domain"/>
    <property type="match status" value="1"/>
</dbReference>
<dbReference type="InterPro" id="IPR003661">
    <property type="entry name" value="HisK_dim/P_dom"/>
</dbReference>
<dbReference type="PROSITE" id="PS50110">
    <property type="entry name" value="RESPONSE_REGULATORY"/>
    <property type="match status" value="2"/>
</dbReference>
<protein>
    <recommendedName>
        <fullName evidence="2">histidine kinase</fullName>
        <ecNumber evidence="2">2.7.13.3</ecNumber>
    </recommendedName>
</protein>
<dbReference type="SUPFAM" id="SSF55874">
    <property type="entry name" value="ATPase domain of HSP90 chaperone/DNA topoisomerase II/histidine kinase"/>
    <property type="match status" value="1"/>
</dbReference>
<dbReference type="Pfam" id="PF00072">
    <property type="entry name" value="Response_reg"/>
    <property type="match status" value="1"/>
</dbReference>
<keyword evidence="8" id="KW-0902">Two-component regulatory system</keyword>
<dbReference type="SUPFAM" id="SSF52172">
    <property type="entry name" value="CheY-like"/>
    <property type="match status" value="2"/>
</dbReference>
<dbReference type="AlphaFoldDB" id="A0A8J7VW44"/>
<comment type="catalytic activity">
    <reaction evidence="1">
        <text>ATP + protein L-histidine = ADP + protein N-phospho-L-histidine.</text>
        <dbReference type="EC" id="2.7.13.3"/>
    </reaction>
</comment>
<evidence type="ECO:0000313" key="14">
    <source>
        <dbReference type="Proteomes" id="UP000675747"/>
    </source>
</evidence>
<dbReference type="PANTHER" id="PTHR43065:SF46">
    <property type="entry name" value="C4-DICARBOXYLATE TRANSPORT SENSOR PROTEIN DCTB"/>
    <property type="match status" value="1"/>
</dbReference>
<evidence type="ECO:0000259" key="11">
    <source>
        <dbReference type="PROSITE" id="PS50110"/>
    </source>
</evidence>
<dbReference type="InterPro" id="IPR036097">
    <property type="entry name" value="HisK_dim/P_sf"/>
</dbReference>
<keyword evidence="4" id="KW-0808">Transferase</keyword>
<dbReference type="Pfam" id="PF02518">
    <property type="entry name" value="HATPase_c"/>
    <property type="match status" value="1"/>
</dbReference>
<dbReference type="RefSeq" id="WP_211926948.1">
    <property type="nucleotide sequence ID" value="NZ_JAGQFT020000001.1"/>
</dbReference>
<dbReference type="InterPro" id="IPR001789">
    <property type="entry name" value="Sig_transdc_resp-reg_receiver"/>
</dbReference>
<evidence type="ECO:0000256" key="7">
    <source>
        <dbReference type="ARBA" id="ARBA00022840"/>
    </source>
</evidence>
<evidence type="ECO:0000256" key="8">
    <source>
        <dbReference type="ARBA" id="ARBA00023012"/>
    </source>
</evidence>
<keyword evidence="7" id="KW-0067">ATP-binding</keyword>
<evidence type="ECO:0000256" key="4">
    <source>
        <dbReference type="ARBA" id="ARBA00022679"/>
    </source>
</evidence>
<name>A0A8J7VW44_9GAMM</name>
<dbReference type="InterPro" id="IPR011006">
    <property type="entry name" value="CheY-like_superfamily"/>
</dbReference>
<organism evidence="12">
    <name type="scientific">Coralloluteibacterium stylophorae</name>
    <dbReference type="NCBI Taxonomy" id="1776034"/>
    <lineage>
        <taxon>Bacteria</taxon>
        <taxon>Pseudomonadati</taxon>
        <taxon>Pseudomonadota</taxon>
        <taxon>Gammaproteobacteria</taxon>
        <taxon>Lysobacterales</taxon>
        <taxon>Lysobacteraceae</taxon>
        <taxon>Coralloluteibacterium</taxon>
    </lineage>
</organism>
<dbReference type="SMART" id="SM00387">
    <property type="entry name" value="HATPase_c"/>
    <property type="match status" value="1"/>
</dbReference>
<dbReference type="SMART" id="SM00388">
    <property type="entry name" value="HisKA"/>
    <property type="match status" value="1"/>
</dbReference>
<feature type="domain" description="Response regulatory" evidence="11">
    <location>
        <begin position="398"/>
        <end position="519"/>
    </location>
</feature>
<dbReference type="EC" id="2.7.13.3" evidence="2"/>
<sequence>MMRRLLEVHPGTIRVLHLEDDPQDAELIADLLREDGLDVEVRCVEDEAGLRAALADFQPDIVLSDLAMPGFSGHAALAIVREASPRMPFLFVSGTMGEETAIEALRQGATDYILKNQPARLGAATQRALIEAAEQRARDQAESELVRSQRYESLALLAGGLSHDLRNILQPLLIAAPMIAERAGTDPSVRKFATMIETCAKRGMDMVASMLSFARGARQINPHLVVAQLFRATDLLLQGTRPRTMALEIEVEDEDLSVAGNETELQQCLLNLCLNAIQAMPPDGTLTLAAGRSELGRGDILEDEAAVPGEYVRLSVIDTGMGMSEEVRARLFTPFFTTKEGGTGLGLLSCRRIVENHQGVLRVHSRPGMGTRFDIHLPLRNVLPAAAQERAFDGAGRHVLVVGEEASRLSIIADGLRLHNYRCTVMRSGAAALVFLDDAPPADGEGGGPPDAIVLDSEMQLLPVGRVLTELRYRHYEGSVVLAGDPGELPESARSGLALLSVERALAMPELLAALERGKDATAG</sequence>
<feature type="modified residue" description="4-aspartylphosphate" evidence="9">
    <location>
        <position position="65"/>
    </location>
</feature>
<dbReference type="InterPro" id="IPR005467">
    <property type="entry name" value="His_kinase_dom"/>
</dbReference>
<dbReference type="Pfam" id="PF00512">
    <property type="entry name" value="HisKA"/>
    <property type="match status" value="1"/>
</dbReference>
<feature type="domain" description="Histidine kinase" evidence="10">
    <location>
        <begin position="160"/>
        <end position="381"/>
    </location>
</feature>
<dbReference type="SMART" id="SM00448">
    <property type="entry name" value="REC"/>
    <property type="match status" value="1"/>
</dbReference>
<dbReference type="GO" id="GO:0000155">
    <property type="term" value="F:phosphorelay sensor kinase activity"/>
    <property type="evidence" value="ECO:0007669"/>
    <property type="project" value="InterPro"/>
</dbReference>
<dbReference type="InterPro" id="IPR004358">
    <property type="entry name" value="Sig_transdc_His_kin-like_C"/>
</dbReference>
<dbReference type="InterPro" id="IPR036890">
    <property type="entry name" value="HATPase_C_sf"/>
</dbReference>
<keyword evidence="3 9" id="KW-0597">Phosphoprotein</keyword>
<proteinExistence type="predicted"/>
<accession>A0A8J7VW44</accession>
<evidence type="ECO:0000256" key="1">
    <source>
        <dbReference type="ARBA" id="ARBA00000085"/>
    </source>
</evidence>
<evidence type="ECO:0000259" key="10">
    <source>
        <dbReference type="PROSITE" id="PS50109"/>
    </source>
</evidence>
<dbReference type="InterPro" id="IPR003594">
    <property type="entry name" value="HATPase_dom"/>
</dbReference>
<dbReference type="PANTHER" id="PTHR43065">
    <property type="entry name" value="SENSOR HISTIDINE KINASE"/>
    <property type="match status" value="1"/>
</dbReference>
<feature type="modified residue" description="4-aspartylphosphate" evidence="9">
    <location>
        <position position="456"/>
    </location>
</feature>
<keyword evidence="14" id="KW-1185">Reference proteome</keyword>
<keyword evidence="5" id="KW-0547">Nucleotide-binding</keyword>
<evidence type="ECO:0000256" key="2">
    <source>
        <dbReference type="ARBA" id="ARBA00012438"/>
    </source>
</evidence>
<dbReference type="PRINTS" id="PR00344">
    <property type="entry name" value="BCTRLSENSOR"/>
</dbReference>
<dbReference type="Gene3D" id="3.40.50.2300">
    <property type="match status" value="1"/>
</dbReference>
<evidence type="ECO:0000256" key="3">
    <source>
        <dbReference type="ARBA" id="ARBA00022553"/>
    </source>
</evidence>